<dbReference type="AlphaFoldDB" id="A0ABD0NYG8"/>
<accession>A0ABD0NYG8</accession>
<dbReference type="EMBL" id="JAMKFB020000019">
    <property type="protein sequence ID" value="KAL0166824.1"/>
    <property type="molecule type" value="Genomic_DNA"/>
</dbReference>
<evidence type="ECO:0000313" key="2">
    <source>
        <dbReference type="Proteomes" id="UP001529510"/>
    </source>
</evidence>
<proteinExistence type="predicted"/>
<feature type="non-terminal residue" evidence="1">
    <location>
        <position position="63"/>
    </location>
</feature>
<organism evidence="1 2">
    <name type="scientific">Cirrhinus mrigala</name>
    <name type="common">Mrigala</name>
    <dbReference type="NCBI Taxonomy" id="683832"/>
    <lineage>
        <taxon>Eukaryota</taxon>
        <taxon>Metazoa</taxon>
        <taxon>Chordata</taxon>
        <taxon>Craniata</taxon>
        <taxon>Vertebrata</taxon>
        <taxon>Euteleostomi</taxon>
        <taxon>Actinopterygii</taxon>
        <taxon>Neopterygii</taxon>
        <taxon>Teleostei</taxon>
        <taxon>Ostariophysi</taxon>
        <taxon>Cypriniformes</taxon>
        <taxon>Cyprinidae</taxon>
        <taxon>Labeoninae</taxon>
        <taxon>Labeonini</taxon>
        <taxon>Cirrhinus</taxon>
    </lineage>
</organism>
<evidence type="ECO:0000313" key="1">
    <source>
        <dbReference type="EMBL" id="KAL0166824.1"/>
    </source>
</evidence>
<feature type="non-terminal residue" evidence="1">
    <location>
        <position position="1"/>
    </location>
</feature>
<gene>
    <name evidence="1" type="ORF">M9458_038668</name>
</gene>
<comment type="caution">
    <text evidence="1">The sequence shown here is derived from an EMBL/GenBank/DDBJ whole genome shotgun (WGS) entry which is preliminary data.</text>
</comment>
<protein>
    <submittedName>
        <fullName evidence="1">Uncharacterized protein</fullName>
    </submittedName>
</protein>
<keyword evidence="2" id="KW-1185">Reference proteome</keyword>
<dbReference type="Proteomes" id="UP001529510">
    <property type="component" value="Unassembled WGS sequence"/>
</dbReference>
<reference evidence="1 2" key="1">
    <citation type="submission" date="2024-05" db="EMBL/GenBank/DDBJ databases">
        <title>Genome sequencing and assembly of Indian major carp, Cirrhinus mrigala (Hamilton, 1822).</title>
        <authorList>
            <person name="Mohindra V."/>
            <person name="Chowdhury L.M."/>
            <person name="Lal K."/>
            <person name="Jena J.K."/>
        </authorList>
    </citation>
    <scope>NUCLEOTIDE SEQUENCE [LARGE SCALE GENOMIC DNA]</scope>
    <source>
        <strain evidence="1">CM1030</strain>
        <tissue evidence="1">Blood</tissue>
    </source>
</reference>
<sequence length="63" mass="6961">RRHYLGLSAPPLIPTKDPPFPGPGHYDIINYNRPVKHLVSSAAFLSGTSRWIQDIKGQDIPGP</sequence>
<name>A0ABD0NYG8_CIRMR</name>